<keyword evidence="4" id="KW-1185">Reference proteome</keyword>
<evidence type="ECO:0000259" key="2">
    <source>
        <dbReference type="Pfam" id="PF20615"/>
    </source>
</evidence>
<dbReference type="InterPro" id="IPR046543">
    <property type="entry name" value="DUF6802"/>
</dbReference>
<dbReference type="RefSeq" id="WP_038550459.1">
    <property type="nucleotide sequence ID" value="NZ_CP006842.1"/>
</dbReference>
<accession>X5DVS5</accession>
<dbReference type="KEGG" id="cgy:CGLY_14990"/>
<dbReference type="HOGENOM" id="CLU_1537504_0_0_11"/>
<dbReference type="Proteomes" id="UP000023703">
    <property type="component" value="Chromosome"/>
</dbReference>
<dbReference type="STRING" id="1404245.CGLY_14990"/>
<name>X5DVS5_9CORY</name>
<organism evidence="3 4">
    <name type="scientific">Corynebacterium glyciniphilum AJ 3170</name>
    <dbReference type="NCBI Taxonomy" id="1404245"/>
    <lineage>
        <taxon>Bacteria</taxon>
        <taxon>Bacillati</taxon>
        <taxon>Actinomycetota</taxon>
        <taxon>Actinomycetes</taxon>
        <taxon>Mycobacteriales</taxon>
        <taxon>Corynebacteriaceae</taxon>
        <taxon>Corynebacterium</taxon>
    </lineage>
</organism>
<evidence type="ECO:0000313" key="3">
    <source>
        <dbReference type="EMBL" id="AHW65434.1"/>
    </source>
</evidence>
<reference evidence="3 4" key="1">
    <citation type="journal article" date="2015" name="Int. J. Syst. Evol. Microbiol.">
        <title>Revisiting Corynebacterium glyciniphilum (ex Kubota et al., 1972) sp. nov., nom. rev., isolated from putrefied banana.</title>
        <authorList>
            <person name="Al-Dilaimi A."/>
            <person name="Bednarz H."/>
            <person name="Lomker A."/>
            <person name="Niehaus K."/>
            <person name="Kalinowski J."/>
            <person name="Ruckert C."/>
        </authorList>
    </citation>
    <scope>NUCLEOTIDE SEQUENCE [LARGE SCALE GENOMIC DNA]</scope>
    <source>
        <strain evidence="3">AJ 3170</strain>
    </source>
</reference>
<dbReference type="EMBL" id="CP006842">
    <property type="protein sequence ID" value="AHW65434.1"/>
    <property type="molecule type" value="Genomic_DNA"/>
</dbReference>
<gene>
    <name evidence="3" type="ORF">CGLY_14990</name>
</gene>
<dbReference type="Pfam" id="PF20615">
    <property type="entry name" value="DUF6802"/>
    <property type="match status" value="1"/>
</dbReference>
<sequence>MTGWDEIGLPGAAGVDPVVVGGEGPGPIEFGLLLDLGDETFGLPAAHVLPGEESVTLADDTGMTICADTDGDGRVDTLSVVTFDGGWSSWRRQACMDGAAGGTEMATDVSSITAESVGTGECMLGEEPREQGKRTDELGRQDDGVADVPPSTPGNGRGSWDARGWECVDRGNWG</sequence>
<proteinExistence type="predicted"/>
<dbReference type="eggNOG" id="ENOG5032DVV">
    <property type="taxonomic scope" value="Bacteria"/>
</dbReference>
<feature type="compositionally biased region" description="Basic and acidic residues" evidence="1">
    <location>
        <begin position="163"/>
        <end position="174"/>
    </location>
</feature>
<feature type="compositionally biased region" description="Basic and acidic residues" evidence="1">
    <location>
        <begin position="126"/>
        <end position="143"/>
    </location>
</feature>
<evidence type="ECO:0000313" key="4">
    <source>
        <dbReference type="Proteomes" id="UP000023703"/>
    </source>
</evidence>
<feature type="region of interest" description="Disordered" evidence="1">
    <location>
        <begin position="122"/>
        <end position="174"/>
    </location>
</feature>
<protein>
    <recommendedName>
        <fullName evidence="2">DUF6802 domain-containing protein</fullName>
    </recommendedName>
</protein>
<dbReference type="AlphaFoldDB" id="X5DVS5"/>
<feature type="domain" description="DUF6802" evidence="2">
    <location>
        <begin position="54"/>
        <end position="100"/>
    </location>
</feature>
<evidence type="ECO:0000256" key="1">
    <source>
        <dbReference type="SAM" id="MobiDB-lite"/>
    </source>
</evidence>